<dbReference type="Gene3D" id="3.40.630.10">
    <property type="entry name" value="Zn peptidases"/>
    <property type="match status" value="1"/>
</dbReference>
<evidence type="ECO:0000256" key="3">
    <source>
        <dbReference type="ARBA" id="ARBA00022801"/>
    </source>
</evidence>
<dbReference type="eggNOG" id="COG3608">
    <property type="taxonomic scope" value="Bacteria"/>
</dbReference>
<proteinExistence type="predicted"/>
<keyword evidence="3" id="KW-0378">Hydrolase</keyword>
<dbReference type="EMBL" id="CP000463">
    <property type="protein sequence ID" value="ABJ04574.1"/>
    <property type="molecule type" value="Genomic_DNA"/>
</dbReference>
<feature type="domain" description="Succinylglutamate desuccinylase/Aspartoacylase catalytic" evidence="5">
    <location>
        <begin position="53"/>
        <end position="211"/>
    </location>
</feature>
<evidence type="ECO:0000256" key="2">
    <source>
        <dbReference type="ARBA" id="ARBA00022723"/>
    </source>
</evidence>
<dbReference type="STRING" id="316055.RPE_0616"/>
<dbReference type="GO" id="GO:0046872">
    <property type="term" value="F:metal ion binding"/>
    <property type="evidence" value="ECO:0007669"/>
    <property type="project" value="UniProtKB-KW"/>
</dbReference>
<dbReference type="OrthoDB" id="9782876at2"/>
<evidence type="ECO:0000256" key="1">
    <source>
        <dbReference type="ARBA" id="ARBA00001947"/>
    </source>
</evidence>
<keyword evidence="2" id="KW-0479">Metal-binding</keyword>
<dbReference type="InterPro" id="IPR055438">
    <property type="entry name" value="AstE_AspA_cat"/>
</dbReference>
<dbReference type="Pfam" id="PF24827">
    <property type="entry name" value="AstE_AspA_cat"/>
    <property type="match status" value="1"/>
</dbReference>
<comment type="cofactor">
    <cofactor evidence="1">
        <name>Zn(2+)</name>
        <dbReference type="ChEBI" id="CHEBI:29105"/>
    </cofactor>
</comment>
<evidence type="ECO:0000313" key="6">
    <source>
        <dbReference type="EMBL" id="ABJ04574.1"/>
    </source>
</evidence>
<dbReference type="KEGG" id="rpe:RPE_0616"/>
<reference evidence="6" key="1">
    <citation type="submission" date="2006-09" db="EMBL/GenBank/DDBJ databases">
        <title>Complete sequence of Rhodopseudomonas palustris BisA53.</title>
        <authorList>
            <consortium name="US DOE Joint Genome Institute"/>
            <person name="Copeland A."/>
            <person name="Lucas S."/>
            <person name="Lapidus A."/>
            <person name="Barry K."/>
            <person name="Detter J.C."/>
            <person name="Glavina del Rio T."/>
            <person name="Hammon N."/>
            <person name="Israni S."/>
            <person name="Dalin E."/>
            <person name="Tice H."/>
            <person name="Pitluck S."/>
            <person name="Chain P."/>
            <person name="Malfatti S."/>
            <person name="Shin M."/>
            <person name="Vergez L."/>
            <person name="Schmutz J."/>
            <person name="Larimer F."/>
            <person name="Land M."/>
            <person name="Hauser L."/>
            <person name="Pelletier D.A."/>
            <person name="Kyrpides N."/>
            <person name="Kim E."/>
            <person name="Harwood C.S."/>
            <person name="Oda Y."/>
            <person name="Richardson P."/>
        </authorList>
    </citation>
    <scope>NUCLEOTIDE SEQUENCE [LARGE SCALE GENOMIC DNA]</scope>
    <source>
        <strain evidence="6">BisA53</strain>
    </source>
</reference>
<dbReference type="CDD" id="cd06256">
    <property type="entry name" value="M14_ASTE_ASPA-like"/>
    <property type="match status" value="1"/>
</dbReference>
<dbReference type="HOGENOM" id="CLU_816212_0_0_5"/>
<sequence>MNHCRDQTVVGLRLTRFDRFPDTLLEVEASDLWRHLPGPSLFHLAGRHAQPLFISVLLHGNEDTGWRAVQSVLRRHRGTMLPRALLLFVGNIDAAKAGVRTLPSQADHNRSWPGTPDPATPEARLMREVVDIVRSAGPFASIDIHNNTGNNPHYACLNRLDDQFLQLATLFSRTVVYFNKPVGVQSAALAALCPAVTVECGRVGGAAGIDHAAEFIASALAMSQFPAHPVAETDIDLLRTFAIVTIPPDASFSYDGADADFRLRGDLDHLNFSELDPGTVFGCLGAGKARRLDVLPGADFASAEPYFDYAGGEIRLAQRAIPAMLTLEPDAVRLDCLGYLMHRIDRQGRRIVD</sequence>
<evidence type="ECO:0000256" key="4">
    <source>
        <dbReference type="ARBA" id="ARBA00022833"/>
    </source>
</evidence>
<protein>
    <submittedName>
        <fullName evidence="6">Succinylglutamate desuccinylase/aspartoacylase</fullName>
    </submittedName>
</protein>
<evidence type="ECO:0000259" key="5">
    <source>
        <dbReference type="Pfam" id="PF24827"/>
    </source>
</evidence>
<keyword evidence="4" id="KW-0862">Zinc</keyword>
<accession>Q07U10</accession>
<gene>
    <name evidence="6" type="ordered locus">RPE_0616</name>
</gene>
<name>Q07U10_RHOP5</name>
<dbReference type="SUPFAM" id="SSF53187">
    <property type="entry name" value="Zn-dependent exopeptidases"/>
    <property type="match status" value="1"/>
</dbReference>
<organism evidence="6">
    <name type="scientific">Rhodopseudomonas palustris (strain BisA53)</name>
    <dbReference type="NCBI Taxonomy" id="316055"/>
    <lineage>
        <taxon>Bacteria</taxon>
        <taxon>Pseudomonadati</taxon>
        <taxon>Pseudomonadota</taxon>
        <taxon>Alphaproteobacteria</taxon>
        <taxon>Hyphomicrobiales</taxon>
        <taxon>Nitrobacteraceae</taxon>
        <taxon>Rhodopseudomonas</taxon>
    </lineage>
</organism>
<dbReference type="GO" id="GO:0016788">
    <property type="term" value="F:hydrolase activity, acting on ester bonds"/>
    <property type="evidence" value="ECO:0007669"/>
    <property type="project" value="InterPro"/>
</dbReference>
<dbReference type="AlphaFoldDB" id="Q07U10"/>